<accession>A0A2P6S3B5</accession>
<comment type="caution">
    <text evidence="2">The sequence shown here is derived from an EMBL/GenBank/DDBJ whole genome shotgun (WGS) entry which is preliminary data.</text>
</comment>
<evidence type="ECO:0000313" key="2">
    <source>
        <dbReference type="EMBL" id="PRQ53178.1"/>
    </source>
</evidence>
<keyword evidence="3" id="KW-1185">Reference proteome</keyword>
<name>A0A2P6S3B5_ROSCH</name>
<reference evidence="2 3" key="1">
    <citation type="journal article" date="2018" name="Nat. Genet.">
        <title>The Rosa genome provides new insights in the design of modern roses.</title>
        <authorList>
            <person name="Bendahmane M."/>
        </authorList>
    </citation>
    <scope>NUCLEOTIDE SEQUENCE [LARGE SCALE GENOMIC DNA]</scope>
    <source>
        <strain evidence="3">cv. Old Blush</strain>
    </source>
</reference>
<feature type="region of interest" description="Disordered" evidence="1">
    <location>
        <begin position="18"/>
        <end position="51"/>
    </location>
</feature>
<dbReference type="Gramene" id="PRQ53178">
    <property type="protein sequence ID" value="PRQ53178"/>
    <property type="gene ID" value="RchiOBHm_Chr2g0163651"/>
</dbReference>
<sequence length="118" mass="13182">MIIGISWKWRTERNLGDELENAQKTLNASRSRRSNGNSKTTAETGDDTASSKKAILDKLGEGKIEFSSMEVVVQDLEKKWGEVQDNALSQPFPGILHHQICLPYPVSISMHLNIMITV</sequence>
<dbReference type="Proteomes" id="UP000238479">
    <property type="component" value="Chromosome 2"/>
</dbReference>
<proteinExistence type="predicted"/>
<gene>
    <name evidence="2" type="ORF">RchiOBHm_Chr2g0163651</name>
</gene>
<organism evidence="2 3">
    <name type="scientific">Rosa chinensis</name>
    <name type="common">China rose</name>
    <dbReference type="NCBI Taxonomy" id="74649"/>
    <lineage>
        <taxon>Eukaryota</taxon>
        <taxon>Viridiplantae</taxon>
        <taxon>Streptophyta</taxon>
        <taxon>Embryophyta</taxon>
        <taxon>Tracheophyta</taxon>
        <taxon>Spermatophyta</taxon>
        <taxon>Magnoliopsida</taxon>
        <taxon>eudicotyledons</taxon>
        <taxon>Gunneridae</taxon>
        <taxon>Pentapetalae</taxon>
        <taxon>rosids</taxon>
        <taxon>fabids</taxon>
        <taxon>Rosales</taxon>
        <taxon>Rosaceae</taxon>
        <taxon>Rosoideae</taxon>
        <taxon>Rosoideae incertae sedis</taxon>
        <taxon>Rosa</taxon>
    </lineage>
</organism>
<dbReference type="AlphaFoldDB" id="A0A2P6S3B5"/>
<evidence type="ECO:0000313" key="3">
    <source>
        <dbReference type="Proteomes" id="UP000238479"/>
    </source>
</evidence>
<dbReference type="EMBL" id="PDCK01000040">
    <property type="protein sequence ID" value="PRQ53178.1"/>
    <property type="molecule type" value="Genomic_DNA"/>
</dbReference>
<evidence type="ECO:0000256" key="1">
    <source>
        <dbReference type="SAM" id="MobiDB-lite"/>
    </source>
</evidence>
<protein>
    <submittedName>
        <fullName evidence="2">Uncharacterized protein</fullName>
    </submittedName>
</protein>